<gene>
    <name evidence="2" type="primary">LOC117183162</name>
</gene>
<sequence length="162" mass="19225">MAAKIKDTDSANEEFDKHLRYLLLTIPKDDPPKFNTYVVEFFGVLSLTDLRAPERKLWYIYYCKQSDIDQTVDQIHQKFGKKNMYDLFRKPVFSGAGLRASVKKHFSELKWFTKGNLLEAPPKSHFNDERVCKTITDLYNIEQERLYNFVMVKNQWYGSRSH</sequence>
<reference evidence="2" key="2">
    <citation type="submission" date="2025-08" db="UniProtKB">
        <authorList>
            <consortium name="RefSeq"/>
        </authorList>
    </citation>
    <scope>IDENTIFICATION</scope>
    <source>
        <strain evidence="2">MV-25-SWS-2005</strain>
        <tissue evidence="2">Whole body</tissue>
    </source>
</reference>
<dbReference type="AlphaFoldDB" id="A0A6I8VED7"/>
<reference evidence="1" key="1">
    <citation type="submission" date="2024-06" db="UniProtKB">
        <authorList>
            <consortium name="RefSeq"/>
        </authorList>
    </citation>
    <scope>NUCLEOTIDE SEQUENCE [LARGE SCALE GENOMIC DNA]</scope>
    <source>
        <strain evidence="1">MV2-25</strain>
    </source>
</reference>
<dbReference type="RefSeq" id="XP_015039517.1">
    <property type="nucleotide sequence ID" value="XM_015184031.2"/>
</dbReference>
<dbReference type="InParanoid" id="A0A6I8VED7"/>
<dbReference type="ExpressionAtlas" id="A0A6I8VED7">
    <property type="expression patterns" value="baseline"/>
</dbReference>
<dbReference type="KEGG" id="dpo:117183162"/>
<evidence type="ECO:0000313" key="2">
    <source>
        <dbReference type="RefSeq" id="XP_015039517.1"/>
    </source>
</evidence>
<protein>
    <submittedName>
        <fullName evidence="2">Uncharacterized protein</fullName>
    </submittedName>
</protein>
<organism evidence="1 2">
    <name type="scientific">Drosophila pseudoobscura pseudoobscura</name>
    <name type="common">Fruit fly</name>
    <dbReference type="NCBI Taxonomy" id="46245"/>
    <lineage>
        <taxon>Eukaryota</taxon>
        <taxon>Metazoa</taxon>
        <taxon>Ecdysozoa</taxon>
        <taxon>Arthropoda</taxon>
        <taxon>Hexapoda</taxon>
        <taxon>Insecta</taxon>
        <taxon>Pterygota</taxon>
        <taxon>Neoptera</taxon>
        <taxon>Endopterygota</taxon>
        <taxon>Diptera</taxon>
        <taxon>Brachycera</taxon>
        <taxon>Muscomorpha</taxon>
        <taxon>Ephydroidea</taxon>
        <taxon>Drosophilidae</taxon>
        <taxon>Drosophila</taxon>
        <taxon>Sophophora</taxon>
    </lineage>
</organism>
<dbReference type="Proteomes" id="UP000001819">
    <property type="component" value="Chromosome 3"/>
</dbReference>
<accession>A0A6I8VED7</accession>
<evidence type="ECO:0000313" key="1">
    <source>
        <dbReference type="Proteomes" id="UP000001819"/>
    </source>
</evidence>
<keyword evidence="1" id="KW-1185">Reference proteome</keyword>
<dbReference type="Bgee" id="FBgn0071918">
    <property type="expression patterns" value="Expressed in insect adult head and 2 other cell types or tissues"/>
</dbReference>
<name>A0A6I8VED7_DROPS</name>
<dbReference type="GeneID" id="117183162"/>
<proteinExistence type="predicted"/>